<dbReference type="PANTHER" id="PTHR33408:SF2">
    <property type="entry name" value="TRANSPOSASE DDE DOMAIN-CONTAINING PROTEIN"/>
    <property type="match status" value="1"/>
</dbReference>
<feature type="region of interest" description="Disordered" evidence="1">
    <location>
        <begin position="1"/>
        <end position="30"/>
    </location>
</feature>
<reference evidence="2 3" key="1">
    <citation type="journal article" date="2013" name="Genome Announc.">
        <title>Complete Genome of a Methanosarcina mazei Strain Isolated from Sediment Samples from an Amazonian Flooded Area.</title>
        <authorList>
            <person name="Assis das Gracas D."/>
            <person name="Thiago Juca Ramos R."/>
            <person name="Vieira Araujo A.C."/>
            <person name="Zahlouth R."/>
            <person name="Ribeiro Carneiro A."/>
            <person name="Souza Lopes T."/>
            <person name="Azevedo Barauna R."/>
            <person name="Azevedo V."/>
            <person name="Cruz Schneider M.P."/>
            <person name="Pellizari V.H."/>
            <person name="Silva A."/>
        </authorList>
    </citation>
    <scope>NUCLEOTIDE SEQUENCE [LARGE SCALE GENOMIC DNA]</scope>
    <source>
        <strain evidence="2 3">Tuc01</strain>
    </source>
</reference>
<organism evidence="2 3">
    <name type="scientific">Methanosarcina mazei Tuc01</name>
    <dbReference type="NCBI Taxonomy" id="1236903"/>
    <lineage>
        <taxon>Archaea</taxon>
        <taxon>Methanobacteriati</taxon>
        <taxon>Methanobacteriota</taxon>
        <taxon>Stenosarchaea group</taxon>
        <taxon>Methanomicrobia</taxon>
        <taxon>Methanosarcinales</taxon>
        <taxon>Methanosarcinaceae</taxon>
        <taxon>Methanosarcina</taxon>
    </lineage>
</organism>
<dbReference type="AlphaFoldDB" id="M1Q5G7"/>
<protein>
    <submittedName>
        <fullName evidence="2">Mobile element protein</fullName>
    </submittedName>
</protein>
<evidence type="ECO:0000313" key="3">
    <source>
        <dbReference type="Proteomes" id="UP000011718"/>
    </source>
</evidence>
<dbReference type="Proteomes" id="UP000011718">
    <property type="component" value="Chromosome"/>
</dbReference>
<dbReference type="BioCyc" id="MMAZ1236903:G139K-2146-MONOMER"/>
<name>M1Q5G7_METMZ</name>
<accession>M1Q5G7</accession>
<dbReference type="PANTHER" id="PTHR33408">
    <property type="entry name" value="TRANSPOSASE"/>
    <property type="match status" value="1"/>
</dbReference>
<dbReference type="HOGENOM" id="CLU_2127857_0_0_2"/>
<evidence type="ECO:0000313" key="2">
    <source>
        <dbReference type="EMBL" id="AGF97565.1"/>
    </source>
</evidence>
<sequence>MIGSSISIDGTKIKANASSRQSKNSDSLEKEIDRILKESIETDKYEDEIYGDSTPYQIPEELVDKKKRLEKIKNAKKKLDEERGIRKTGIEFVMICTVHNGNQLNTNIQIPIP</sequence>
<gene>
    <name evidence="2" type="ORF">MmTuc01_2241</name>
</gene>
<feature type="compositionally biased region" description="Polar residues" evidence="1">
    <location>
        <begin position="16"/>
        <end position="25"/>
    </location>
</feature>
<evidence type="ECO:0000256" key="1">
    <source>
        <dbReference type="SAM" id="MobiDB-lite"/>
    </source>
</evidence>
<proteinExistence type="predicted"/>
<dbReference type="KEGG" id="mmaz:MmTuc01_2241"/>
<dbReference type="EMBL" id="CP004144">
    <property type="protein sequence ID" value="AGF97565.1"/>
    <property type="molecule type" value="Genomic_DNA"/>
</dbReference>